<dbReference type="AlphaFoldDB" id="A0A444V693"/>
<feature type="compositionally biased region" description="Acidic residues" evidence="1">
    <location>
        <begin position="290"/>
        <end position="305"/>
    </location>
</feature>
<feature type="region of interest" description="Disordered" evidence="1">
    <location>
        <begin position="283"/>
        <end position="358"/>
    </location>
</feature>
<evidence type="ECO:0000313" key="5">
    <source>
        <dbReference type="Proteomes" id="UP000289886"/>
    </source>
</evidence>
<dbReference type="GO" id="GO:0030514">
    <property type="term" value="P:negative regulation of BMP signaling pathway"/>
    <property type="evidence" value="ECO:0007669"/>
    <property type="project" value="TreeGrafter"/>
</dbReference>
<dbReference type="EMBL" id="SCEB01001994">
    <property type="protein sequence ID" value="RXM95934.1"/>
    <property type="molecule type" value="Genomic_DNA"/>
</dbReference>
<dbReference type="GO" id="GO:0045202">
    <property type="term" value="C:synapse"/>
    <property type="evidence" value="ECO:0007669"/>
    <property type="project" value="UniProtKB-SubCell"/>
</dbReference>
<evidence type="ECO:0000256" key="2">
    <source>
        <dbReference type="SAM" id="SignalP"/>
    </source>
</evidence>
<evidence type="ECO:0000313" key="4">
    <source>
        <dbReference type="EMBL" id="RXM95934.1"/>
    </source>
</evidence>
<feature type="domain" description="Fibulin-2" evidence="3">
    <location>
        <begin position="84"/>
        <end position="112"/>
    </location>
</feature>
<dbReference type="Proteomes" id="UP000289886">
    <property type="component" value="Unassembled WGS sequence"/>
</dbReference>
<dbReference type="PANTHER" id="PTHR46252">
    <property type="entry name" value="BRORIN FAMILY MEMBER"/>
    <property type="match status" value="1"/>
</dbReference>
<dbReference type="PROSITE" id="PS51257">
    <property type="entry name" value="PROKAR_LIPOPROTEIN"/>
    <property type="match status" value="1"/>
</dbReference>
<dbReference type="GO" id="GO:0005615">
    <property type="term" value="C:extracellular space"/>
    <property type="evidence" value="ECO:0007669"/>
    <property type="project" value="TreeGrafter"/>
</dbReference>
<feature type="compositionally biased region" description="Polar residues" evidence="1">
    <location>
        <begin position="436"/>
        <end position="447"/>
    </location>
</feature>
<dbReference type="InterPro" id="IPR042979">
    <property type="entry name" value="VWC2/VWC2L"/>
</dbReference>
<feature type="signal peptide" evidence="2">
    <location>
        <begin position="1"/>
        <end position="26"/>
    </location>
</feature>
<organism evidence="4 5">
    <name type="scientific">Acipenser ruthenus</name>
    <name type="common">Sterlet sturgeon</name>
    <dbReference type="NCBI Taxonomy" id="7906"/>
    <lineage>
        <taxon>Eukaryota</taxon>
        <taxon>Metazoa</taxon>
        <taxon>Chordata</taxon>
        <taxon>Craniata</taxon>
        <taxon>Vertebrata</taxon>
        <taxon>Euteleostomi</taxon>
        <taxon>Actinopterygii</taxon>
        <taxon>Chondrostei</taxon>
        <taxon>Acipenseriformes</taxon>
        <taxon>Acipenseridae</taxon>
        <taxon>Acipenser</taxon>
    </lineage>
</organism>
<reference evidence="4 5" key="1">
    <citation type="submission" date="2019-01" db="EMBL/GenBank/DDBJ databases">
        <title>Draft Genome and Complete Hox-Cluster Characterization of the Sterlet Sturgeon (Acipenser ruthenus).</title>
        <authorList>
            <person name="Wei Q."/>
        </authorList>
    </citation>
    <scope>NUCLEOTIDE SEQUENCE [LARGE SCALE GENOMIC DNA]</scope>
    <source>
        <strain evidence="4">WHYD16114868_AA</strain>
        <tissue evidence="4">Blood</tissue>
    </source>
</reference>
<proteinExistence type="predicted"/>
<comment type="caution">
    <text evidence="4">The sequence shown here is derived from an EMBL/GenBank/DDBJ whole genome shotgun (WGS) entry which is preliminary data.</text>
</comment>
<keyword evidence="2" id="KW-0732">Signal</keyword>
<gene>
    <name evidence="4" type="ORF">EOD39_16298</name>
</gene>
<protein>
    <submittedName>
        <fullName evidence="4">Fibulin-2</fullName>
    </submittedName>
</protein>
<dbReference type="Pfam" id="PF24532">
    <property type="entry name" value="FIBL-2"/>
    <property type="match status" value="1"/>
</dbReference>
<evidence type="ECO:0000256" key="1">
    <source>
        <dbReference type="SAM" id="MobiDB-lite"/>
    </source>
</evidence>
<keyword evidence="5" id="KW-1185">Reference proteome</keyword>
<accession>A0A444V693</accession>
<evidence type="ECO:0000259" key="3">
    <source>
        <dbReference type="Pfam" id="PF24532"/>
    </source>
</evidence>
<dbReference type="GO" id="GO:0032281">
    <property type="term" value="C:AMPA glutamate receptor complex"/>
    <property type="evidence" value="ECO:0007669"/>
    <property type="project" value="TreeGrafter"/>
</dbReference>
<sequence>MASSLRLITFILLHCVLLLSITSCQGQEDCTGVECPLLENCIEEVLERDACCSSCIQTGCTCEGYQYYDCLNAGFRNGKVPESKSYFVDFGSTECSCPKGGGRISCHFIPCPEIPQNCIDLSEPADGCTQCERIGCVNEDQKYEAGHTFQMDPCKVCHCPNAGGELMCYPVPDCDPDEKTAFPATADENVPEKHYNDPYTYDQDASELLPKESHMNRDRLLPLFKTGNLSTAENEDYYFTHTDTGTTTEYDLAAPTSSAVIPVTFPEPPAPYANQGVHEAQELRETTATQEEEEEEEEEEEDEVEYKEGTTESPLIHETTQGAQKARKSEETVPETQYEQEERLPLAEEADAEEHDETVVALDKDITETGSDEKEVTYFIDQEPERMHNVVTEQISNHTGEKDFSDSDTKHEPVVFPAVKFSPTSQPPVIVKANDRQISNKQSQTLSHYEREEEGGMNAVDPLPASHEGEEHA</sequence>
<feature type="chain" id="PRO_5019193678" evidence="2">
    <location>
        <begin position="27"/>
        <end position="473"/>
    </location>
</feature>
<dbReference type="InterPro" id="IPR056612">
    <property type="entry name" value="FIBL-2_dom"/>
</dbReference>
<dbReference type="PANTHER" id="PTHR46252:SF3">
    <property type="entry name" value="KIELIN_CHORDIN-LIKE PROTEIN"/>
    <property type="match status" value="1"/>
</dbReference>
<feature type="region of interest" description="Disordered" evidence="1">
    <location>
        <begin position="435"/>
        <end position="473"/>
    </location>
</feature>
<name>A0A444V693_ACIRT</name>